<sequence>MFPHLPSAQLRQTSPKLASLTPTFSDSPDTLLLLLVCFNYHGPTPICLSSVLTLAFHLLHSLVPIPDTSKTIPNTAKQSRYN</sequence>
<reference evidence="1 2" key="1">
    <citation type="journal article" date="2018" name="Nat. Ecol. Evol.">
        <title>Pezizomycetes genomes reveal the molecular basis of ectomycorrhizal truffle lifestyle.</title>
        <authorList>
            <person name="Murat C."/>
            <person name="Payen T."/>
            <person name="Noel B."/>
            <person name="Kuo A."/>
            <person name="Morin E."/>
            <person name="Chen J."/>
            <person name="Kohler A."/>
            <person name="Krizsan K."/>
            <person name="Balestrini R."/>
            <person name="Da Silva C."/>
            <person name="Montanini B."/>
            <person name="Hainaut M."/>
            <person name="Levati E."/>
            <person name="Barry K.W."/>
            <person name="Belfiori B."/>
            <person name="Cichocki N."/>
            <person name="Clum A."/>
            <person name="Dockter R.B."/>
            <person name="Fauchery L."/>
            <person name="Guy J."/>
            <person name="Iotti M."/>
            <person name="Le Tacon F."/>
            <person name="Lindquist E.A."/>
            <person name="Lipzen A."/>
            <person name="Malagnac F."/>
            <person name="Mello A."/>
            <person name="Molinier V."/>
            <person name="Miyauchi S."/>
            <person name="Poulain J."/>
            <person name="Riccioni C."/>
            <person name="Rubini A."/>
            <person name="Sitrit Y."/>
            <person name="Splivallo R."/>
            <person name="Traeger S."/>
            <person name="Wang M."/>
            <person name="Zifcakova L."/>
            <person name="Wipf D."/>
            <person name="Zambonelli A."/>
            <person name="Paolocci F."/>
            <person name="Nowrousian M."/>
            <person name="Ottonello S."/>
            <person name="Baldrian P."/>
            <person name="Spatafora J.W."/>
            <person name="Henrissat B."/>
            <person name="Nagy L.G."/>
            <person name="Aury J.M."/>
            <person name="Wincker P."/>
            <person name="Grigoriev I.V."/>
            <person name="Bonfante P."/>
            <person name="Martin F.M."/>
        </authorList>
    </citation>
    <scope>NUCLEOTIDE SEQUENCE [LARGE SCALE GENOMIC DNA]</scope>
    <source>
        <strain evidence="1 2">120613-1</strain>
    </source>
</reference>
<evidence type="ECO:0000313" key="1">
    <source>
        <dbReference type="EMBL" id="RPA88801.1"/>
    </source>
</evidence>
<accession>A0A3N4IWW5</accession>
<keyword evidence="2" id="KW-1185">Reference proteome</keyword>
<organism evidence="1 2">
    <name type="scientific">Choiromyces venosus 120613-1</name>
    <dbReference type="NCBI Taxonomy" id="1336337"/>
    <lineage>
        <taxon>Eukaryota</taxon>
        <taxon>Fungi</taxon>
        <taxon>Dikarya</taxon>
        <taxon>Ascomycota</taxon>
        <taxon>Pezizomycotina</taxon>
        <taxon>Pezizomycetes</taxon>
        <taxon>Pezizales</taxon>
        <taxon>Tuberaceae</taxon>
        <taxon>Choiromyces</taxon>
    </lineage>
</organism>
<evidence type="ECO:0000313" key="2">
    <source>
        <dbReference type="Proteomes" id="UP000276215"/>
    </source>
</evidence>
<proteinExistence type="predicted"/>
<gene>
    <name evidence="1" type="ORF">L873DRAFT_1824002</name>
</gene>
<dbReference type="Proteomes" id="UP000276215">
    <property type="component" value="Unassembled WGS sequence"/>
</dbReference>
<name>A0A3N4IWW5_9PEZI</name>
<protein>
    <submittedName>
        <fullName evidence="1">Uncharacterized protein</fullName>
    </submittedName>
</protein>
<dbReference type="AlphaFoldDB" id="A0A3N4IWW5"/>
<dbReference type="EMBL" id="ML120666">
    <property type="protein sequence ID" value="RPA88801.1"/>
    <property type="molecule type" value="Genomic_DNA"/>
</dbReference>